<dbReference type="Gene3D" id="3.90.1070.10">
    <property type="match status" value="1"/>
</dbReference>
<evidence type="ECO:0000259" key="2">
    <source>
        <dbReference type="Pfam" id="PF05116"/>
    </source>
</evidence>
<dbReference type="EMBL" id="JTFC01000012">
    <property type="protein sequence ID" value="RUS57721.1"/>
    <property type="molecule type" value="Genomic_DNA"/>
</dbReference>
<gene>
    <name evidence="3" type="ORF">QI30_03965</name>
</gene>
<evidence type="ECO:0000313" key="3">
    <source>
        <dbReference type="EMBL" id="RUS57721.1"/>
    </source>
</evidence>
<dbReference type="SFLD" id="SFLDS00003">
    <property type="entry name" value="Haloacid_Dehalogenase"/>
    <property type="match status" value="1"/>
</dbReference>
<comment type="caution">
    <text evidence="3">The sequence shown here is derived from an EMBL/GenBank/DDBJ whole genome shotgun (WGS) entry which is preliminary data.</text>
</comment>
<protein>
    <recommendedName>
        <fullName evidence="2">Sucrose phosphatase-like domain-containing protein</fullName>
    </recommendedName>
</protein>
<dbReference type="OrthoDB" id="9781413at2"/>
<dbReference type="InterPro" id="IPR051518">
    <property type="entry name" value="Sucrose_Phosphatase"/>
</dbReference>
<accession>A0A433RWR7</accession>
<feature type="domain" description="Sucrose phosphatase-like" evidence="2">
    <location>
        <begin position="7"/>
        <end position="230"/>
    </location>
</feature>
<dbReference type="SUPFAM" id="SSF56784">
    <property type="entry name" value="HAD-like"/>
    <property type="match status" value="1"/>
</dbReference>
<dbReference type="InterPro" id="IPR023214">
    <property type="entry name" value="HAD_sf"/>
</dbReference>
<dbReference type="AlphaFoldDB" id="A0A433RWR7"/>
<dbReference type="PANTHER" id="PTHR46521">
    <property type="entry name" value="SUCROSE-PHOSPHATASE 2-RELATED"/>
    <property type="match status" value="1"/>
</dbReference>
<dbReference type="InterPro" id="IPR036412">
    <property type="entry name" value="HAD-like_sf"/>
</dbReference>
<proteinExistence type="predicted"/>
<dbReference type="SFLD" id="SFLDG01140">
    <property type="entry name" value="C2.B:_Phosphomannomutase_and_P"/>
    <property type="match status" value="1"/>
</dbReference>
<name>A0A433RWR7_9BACL</name>
<organism evidence="3 4">
    <name type="scientific">Candidatus Kurthia intestinigallinarum</name>
    <dbReference type="NCBI Taxonomy" id="1562256"/>
    <lineage>
        <taxon>Bacteria</taxon>
        <taxon>Bacillati</taxon>
        <taxon>Bacillota</taxon>
        <taxon>Bacilli</taxon>
        <taxon>Bacillales</taxon>
        <taxon>Caryophanaceae</taxon>
        <taxon>Kurthia</taxon>
    </lineage>
</organism>
<dbReference type="RefSeq" id="WP_126989660.1">
    <property type="nucleotide sequence ID" value="NZ_JTFC01000012.1"/>
</dbReference>
<dbReference type="SFLD" id="SFLDG01141">
    <property type="entry name" value="C2.B.1:_Sucrose_Phosphatase_Li"/>
    <property type="match status" value="1"/>
</dbReference>
<dbReference type="GO" id="GO:0016791">
    <property type="term" value="F:phosphatase activity"/>
    <property type="evidence" value="ECO:0007669"/>
    <property type="project" value="UniProtKB-ARBA"/>
</dbReference>
<evidence type="ECO:0000256" key="1">
    <source>
        <dbReference type="ARBA" id="ARBA00022801"/>
    </source>
</evidence>
<dbReference type="InterPro" id="IPR006380">
    <property type="entry name" value="SPP-like_dom"/>
</dbReference>
<evidence type="ECO:0000313" key="4">
    <source>
        <dbReference type="Proteomes" id="UP000288623"/>
    </source>
</evidence>
<dbReference type="NCBIfam" id="TIGR01484">
    <property type="entry name" value="HAD-SF-IIB"/>
    <property type="match status" value="1"/>
</dbReference>
<dbReference type="Pfam" id="PF05116">
    <property type="entry name" value="S6PP"/>
    <property type="match status" value="1"/>
</dbReference>
<dbReference type="Proteomes" id="UP000288623">
    <property type="component" value="Unassembled WGS sequence"/>
</dbReference>
<dbReference type="PANTHER" id="PTHR46521:SF4">
    <property type="entry name" value="SUCROSE-PHOSPHATASE 2-RELATED"/>
    <property type="match status" value="1"/>
</dbReference>
<dbReference type="Gene3D" id="3.40.50.1000">
    <property type="entry name" value="HAD superfamily/HAD-like"/>
    <property type="match status" value="1"/>
</dbReference>
<reference evidence="3 4" key="1">
    <citation type="submission" date="2014-11" db="EMBL/GenBank/DDBJ databases">
        <title>Genome sequence and analysis of novel Kurthia sp.</title>
        <authorList>
            <person name="Lawson J.N."/>
            <person name="Gonzalez J.E."/>
            <person name="Rinauldi L."/>
            <person name="Xuan Z."/>
            <person name="Firman A."/>
            <person name="Shaddox L."/>
            <person name="Trudeau A."/>
            <person name="Shah S."/>
            <person name="Reiman D."/>
        </authorList>
    </citation>
    <scope>NUCLEOTIDE SEQUENCE [LARGE SCALE GENOMIC DNA]</scope>
    <source>
        <strain evidence="3 4">3B1D</strain>
    </source>
</reference>
<keyword evidence="4" id="KW-1185">Reference proteome</keyword>
<keyword evidence="1" id="KW-0378">Hydrolase</keyword>
<sequence length="238" mass="26689">MYPNLKEQVLATDLDDTLVSEKISHEQLWTYFGDNRPSLIYITGRYFQSAYQLIQENNLPQPDILICDAGGSIYCGETFNEDLLWSAAFQKMPVKAIEEIANELDIECQQVDANNRLALNATPETYKLFKYALQAQGIEATTIFSNESQLDVLAPNVNKGTALHYVLEKCQHTKNVVVAGDSENDVHLIAAGYPAIIVGNACEELKLLEGPLIYHAEKSAAEGIIEGWHFHRHQYDIV</sequence>
<dbReference type="InterPro" id="IPR006379">
    <property type="entry name" value="HAD-SF_hydro_IIB"/>
</dbReference>